<comment type="caution">
    <text evidence="2">The sequence shown here is derived from an EMBL/GenBank/DDBJ whole genome shotgun (WGS) entry which is preliminary data.</text>
</comment>
<dbReference type="Pfam" id="PF00583">
    <property type="entry name" value="Acetyltransf_1"/>
    <property type="match status" value="1"/>
</dbReference>
<dbReference type="InterPro" id="IPR016181">
    <property type="entry name" value="Acyl_CoA_acyltransferase"/>
</dbReference>
<keyword evidence="3" id="KW-1185">Reference proteome</keyword>
<dbReference type="EMBL" id="JBDPZC010000014">
    <property type="protein sequence ID" value="MEO3715437.1"/>
    <property type="molecule type" value="Genomic_DNA"/>
</dbReference>
<dbReference type="InterPro" id="IPR052777">
    <property type="entry name" value="Acetyltransferase_Enz"/>
</dbReference>
<dbReference type="SUPFAM" id="SSF55729">
    <property type="entry name" value="Acyl-CoA N-acyltransferases (Nat)"/>
    <property type="match status" value="1"/>
</dbReference>
<organism evidence="2 3">
    <name type="scientific">Roseateles flavus</name>
    <dbReference type="NCBI Taxonomy" id="3149041"/>
    <lineage>
        <taxon>Bacteria</taxon>
        <taxon>Pseudomonadati</taxon>
        <taxon>Pseudomonadota</taxon>
        <taxon>Betaproteobacteria</taxon>
        <taxon>Burkholderiales</taxon>
        <taxon>Sphaerotilaceae</taxon>
        <taxon>Roseateles</taxon>
    </lineage>
</organism>
<dbReference type="Gene3D" id="3.40.630.30">
    <property type="match status" value="1"/>
</dbReference>
<gene>
    <name evidence="2" type="ORF">ABDJ40_21915</name>
</gene>
<dbReference type="Proteomes" id="UP001462640">
    <property type="component" value="Unassembled WGS sequence"/>
</dbReference>
<dbReference type="RefSeq" id="WP_347612883.1">
    <property type="nucleotide sequence ID" value="NZ_JBDPZC010000014.1"/>
</dbReference>
<dbReference type="PANTHER" id="PTHR43305:SF1">
    <property type="entry name" value="FAMILY N-ACETYLTRANSFERASE, PUTATIVE (AFU_ORTHOLOGUE AFUA_2G01380)-RELATED"/>
    <property type="match status" value="1"/>
</dbReference>
<sequence length="188" mass="20749">MRITATSTATPQLIQARLDLHAQELLALNTEYMAWVFAGIEQHFGALPAALAERPVADYAAGMLDKVCSDLPPAGCFYLLVVPEAQGPALRMAGMGGLRRLDEQRAELKRIYLRPGFRGLGLGALLMQRLVDDARDFGYRQLCLDSAPFMQEAQALYARHGFQDCAPHAGTEVPASLQSGWRFMQRQL</sequence>
<dbReference type="InterPro" id="IPR000182">
    <property type="entry name" value="GNAT_dom"/>
</dbReference>
<name>A0ABV0GKH1_9BURK</name>
<reference evidence="2 3" key="1">
    <citation type="submission" date="2024-05" db="EMBL/GenBank/DDBJ databases">
        <title>Roseateles sp. 2.12 16S ribosomal RNA gene Genome sequencing and assembly.</title>
        <authorList>
            <person name="Woo H."/>
        </authorList>
    </citation>
    <scope>NUCLEOTIDE SEQUENCE [LARGE SCALE GENOMIC DNA]</scope>
    <source>
        <strain evidence="2 3">2.12</strain>
    </source>
</reference>
<dbReference type="CDD" id="cd04301">
    <property type="entry name" value="NAT_SF"/>
    <property type="match status" value="1"/>
</dbReference>
<evidence type="ECO:0000313" key="3">
    <source>
        <dbReference type="Proteomes" id="UP001462640"/>
    </source>
</evidence>
<dbReference type="PROSITE" id="PS51186">
    <property type="entry name" value="GNAT"/>
    <property type="match status" value="1"/>
</dbReference>
<dbReference type="PANTHER" id="PTHR43305">
    <property type="entry name" value="FAMILY N-ACETYLTRANSFERASE, PUTATIVE (AFU_ORTHOLOGUE AFUA_2G01380)-RELATED"/>
    <property type="match status" value="1"/>
</dbReference>
<protein>
    <submittedName>
        <fullName evidence="2">GNAT family N-acetyltransferase</fullName>
    </submittedName>
</protein>
<proteinExistence type="predicted"/>
<accession>A0ABV0GKH1</accession>
<evidence type="ECO:0000259" key="1">
    <source>
        <dbReference type="PROSITE" id="PS51186"/>
    </source>
</evidence>
<evidence type="ECO:0000313" key="2">
    <source>
        <dbReference type="EMBL" id="MEO3715437.1"/>
    </source>
</evidence>
<feature type="domain" description="N-acetyltransferase" evidence="1">
    <location>
        <begin position="28"/>
        <end position="188"/>
    </location>
</feature>